<dbReference type="PROSITE" id="PS51387">
    <property type="entry name" value="FAD_PCMH"/>
    <property type="match status" value="1"/>
</dbReference>
<dbReference type="STRING" id="660122.C7ZLX5"/>
<evidence type="ECO:0000313" key="6">
    <source>
        <dbReference type="Proteomes" id="UP000005206"/>
    </source>
</evidence>
<comment type="similarity">
    <text evidence="1">Belongs to the oxygen-dependent FAD-linked oxidoreductase family.</text>
</comment>
<dbReference type="VEuPathDB" id="FungiDB:NECHADRAFT_37407"/>
<evidence type="ECO:0000256" key="2">
    <source>
        <dbReference type="ARBA" id="ARBA00023002"/>
    </source>
</evidence>
<dbReference type="AlphaFoldDB" id="C7ZLX5"/>
<reference evidence="5 6" key="1">
    <citation type="journal article" date="2009" name="PLoS Genet.">
        <title>The genome of Nectria haematococca: contribution of supernumerary chromosomes to gene expansion.</title>
        <authorList>
            <person name="Coleman J.J."/>
            <person name="Rounsley S.D."/>
            <person name="Rodriguez-Carres M."/>
            <person name="Kuo A."/>
            <person name="Wasmann C.C."/>
            <person name="Grimwood J."/>
            <person name="Schmutz J."/>
            <person name="Taga M."/>
            <person name="White G.J."/>
            <person name="Zhou S."/>
            <person name="Schwartz D.C."/>
            <person name="Freitag M."/>
            <person name="Ma L.J."/>
            <person name="Danchin E.G."/>
            <person name="Henrissat B."/>
            <person name="Coutinho P.M."/>
            <person name="Nelson D.R."/>
            <person name="Straney D."/>
            <person name="Napoli C.A."/>
            <person name="Barker B.M."/>
            <person name="Gribskov M."/>
            <person name="Rep M."/>
            <person name="Kroken S."/>
            <person name="Molnar I."/>
            <person name="Rensing C."/>
            <person name="Kennell J.C."/>
            <person name="Zamora J."/>
            <person name="Farman M.L."/>
            <person name="Selker E.U."/>
            <person name="Salamov A."/>
            <person name="Shapiro H."/>
            <person name="Pangilinan J."/>
            <person name="Lindquist E."/>
            <person name="Lamers C."/>
            <person name="Grigoriev I.V."/>
            <person name="Geiser D.M."/>
            <person name="Covert S.F."/>
            <person name="Temporini E."/>
            <person name="Vanetten H.D."/>
        </authorList>
    </citation>
    <scope>NUCLEOTIDE SEQUENCE [LARGE SCALE GENOMIC DNA]</scope>
    <source>
        <strain evidence="6">ATCC MYA-4622 / CBS 123669 / FGSC 9596 / NRRL 45880 / 77-13-4</strain>
    </source>
</reference>
<dbReference type="InterPro" id="IPR036318">
    <property type="entry name" value="FAD-bd_PCMH-like_sf"/>
</dbReference>
<dbReference type="InParanoid" id="C7ZLX5"/>
<keyword evidence="6" id="KW-1185">Reference proteome</keyword>
<dbReference type="KEGG" id="nhe:NECHADRAFT_37407"/>
<evidence type="ECO:0000256" key="3">
    <source>
        <dbReference type="SAM" id="SignalP"/>
    </source>
</evidence>
<dbReference type="Pfam" id="PF08031">
    <property type="entry name" value="BBE"/>
    <property type="match status" value="1"/>
</dbReference>
<dbReference type="OMA" id="CHEGQPN"/>
<dbReference type="EMBL" id="GG698948">
    <property type="protein sequence ID" value="EEU34972.1"/>
    <property type="molecule type" value="Genomic_DNA"/>
</dbReference>
<dbReference type="RefSeq" id="XP_003040685.1">
    <property type="nucleotide sequence ID" value="XM_003040639.1"/>
</dbReference>
<keyword evidence="2" id="KW-0560">Oxidoreductase</keyword>
<dbReference type="PANTHER" id="PTHR13878:SF91">
    <property type="entry name" value="FAD BINDING DOMAIN PROTEIN (AFU_ORTHOLOGUE AFUA_6G12070)-RELATED"/>
    <property type="match status" value="1"/>
</dbReference>
<dbReference type="InterPro" id="IPR050432">
    <property type="entry name" value="FAD-linked_Oxidoreductases_BP"/>
</dbReference>
<dbReference type="GO" id="GO:0016491">
    <property type="term" value="F:oxidoreductase activity"/>
    <property type="evidence" value="ECO:0007669"/>
    <property type="project" value="UniProtKB-KW"/>
</dbReference>
<dbReference type="InterPro" id="IPR012951">
    <property type="entry name" value="BBE"/>
</dbReference>
<dbReference type="GO" id="GO:0071949">
    <property type="term" value="F:FAD binding"/>
    <property type="evidence" value="ECO:0007669"/>
    <property type="project" value="InterPro"/>
</dbReference>
<dbReference type="eggNOG" id="ENOG502S43K">
    <property type="taxonomic scope" value="Eukaryota"/>
</dbReference>
<evidence type="ECO:0000313" key="5">
    <source>
        <dbReference type="EMBL" id="EEU34972.1"/>
    </source>
</evidence>
<accession>C7ZLX5</accession>
<feature type="chain" id="PRO_5002989283" description="FAD-binding PCMH-type domain-containing protein" evidence="3">
    <location>
        <begin position="19"/>
        <end position="598"/>
    </location>
</feature>
<feature type="signal peptide" evidence="3">
    <location>
        <begin position="1"/>
        <end position="18"/>
    </location>
</feature>
<dbReference type="HOGENOM" id="CLU_018354_4_4_1"/>
<dbReference type="Proteomes" id="UP000005206">
    <property type="component" value="Chromosome 3"/>
</dbReference>
<name>C7ZLX5_FUSV7</name>
<dbReference type="PANTHER" id="PTHR13878">
    <property type="entry name" value="GULONOLACTONE OXIDASE"/>
    <property type="match status" value="1"/>
</dbReference>
<evidence type="ECO:0000256" key="1">
    <source>
        <dbReference type="ARBA" id="ARBA00005466"/>
    </source>
</evidence>
<dbReference type="Pfam" id="PF01565">
    <property type="entry name" value="FAD_binding_4"/>
    <property type="match status" value="1"/>
</dbReference>
<keyword evidence="3" id="KW-0732">Signal</keyword>
<proteinExistence type="inferred from homology"/>
<protein>
    <recommendedName>
        <fullName evidence="4">FAD-binding PCMH-type domain-containing protein</fullName>
    </recommendedName>
</protein>
<dbReference type="InterPro" id="IPR016169">
    <property type="entry name" value="FAD-bd_PCMH_sub2"/>
</dbReference>
<feature type="domain" description="FAD-binding PCMH-type" evidence="4">
    <location>
        <begin position="113"/>
        <end position="307"/>
    </location>
</feature>
<dbReference type="OrthoDB" id="9983560at2759"/>
<gene>
    <name evidence="5" type="ORF">NECHADRAFT_37407</name>
</gene>
<dbReference type="InterPro" id="IPR006094">
    <property type="entry name" value="Oxid_FAD_bind_N"/>
</dbReference>
<organism evidence="5 6">
    <name type="scientific">Fusarium vanettenii (strain ATCC MYA-4622 / CBS 123669 / FGSC 9596 / NRRL 45880 / 77-13-4)</name>
    <name type="common">Fusarium solani subsp. pisi</name>
    <dbReference type="NCBI Taxonomy" id="660122"/>
    <lineage>
        <taxon>Eukaryota</taxon>
        <taxon>Fungi</taxon>
        <taxon>Dikarya</taxon>
        <taxon>Ascomycota</taxon>
        <taxon>Pezizomycotina</taxon>
        <taxon>Sordariomycetes</taxon>
        <taxon>Hypocreomycetidae</taxon>
        <taxon>Hypocreales</taxon>
        <taxon>Nectriaceae</taxon>
        <taxon>Fusarium</taxon>
        <taxon>Fusarium solani species complex</taxon>
        <taxon>Fusarium vanettenii</taxon>
    </lineage>
</organism>
<dbReference type="Gene3D" id="3.30.465.10">
    <property type="match status" value="2"/>
</dbReference>
<dbReference type="SUPFAM" id="SSF56176">
    <property type="entry name" value="FAD-binding/transporter-associated domain-like"/>
    <property type="match status" value="1"/>
</dbReference>
<dbReference type="GeneID" id="9679117"/>
<sequence length="598" mass="65278">MVSFNLLLALCAPTLALATPLSKSCKAFPGNSGWPSSNEWSRLNKTIDGALIRPNPPGGVCHDGQPNYNKDQCPNVQQEWRTFEFHAQDPVSVMWDLWANYTCLPFEDFPCSGAGYPSYVAEVATSKHVKAAVDFGKTASVDTHLTAREQNVRLVVRSSGHDYLGRSVGSGALSIWTHHLNKIQYHKGQFKLSGSGKTIRGDAITAGAGTAMLDLYNVAAQNGRTVVGGGAKTVGLGGYVTGGGHSILAPHYGLAADNVLEMEVVTPNGDIITVNEDRHSDLFWAIRGGGGSTFGVLTSVTVMTHQSKKLTMVSFMAFTLPQAPFALDLVTWATSQIPYLSDSGLSGYLMATVDSPPPVPIPGLPERVAGLMGKTIILDTQDTAKINKIFQPLNETIQKRWPGQVTLLVLTQPYDSFADWYSENFDDGQAGGSVYLISRLLDKDTLTKDLDALADALKPILINDGWLGTYMVAGKGVNKAKPRGGGNAVHPAWRKAYIHAIHWLGWGYPPFDETAEGRTRKILNDRFQALRELTPGGGSYMNEGFPFEEDWQHTFWGDNYERLLKIKRKVDPKDVLWCTPCVGSEGWEEKSDGRLCRV</sequence>
<evidence type="ECO:0000259" key="4">
    <source>
        <dbReference type="PROSITE" id="PS51387"/>
    </source>
</evidence>
<dbReference type="InterPro" id="IPR016166">
    <property type="entry name" value="FAD-bd_PCMH"/>
</dbReference>